<evidence type="ECO:0000256" key="9">
    <source>
        <dbReference type="SAM" id="MobiDB-lite"/>
    </source>
</evidence>
<dbReference type="PANTHER" id="PTHR10639:SF7">
    <property type="entry name" value="CLATHRIN LIGHT CHAIN"/>
    <property type="match status" value="1"/>
</dbReference>
<accession>A0A8T3AV85</accession>
<dbReference type="InterPro" id="IPR000996">
    <property type="entry name" value="Clathrin_L-chain"/>
</dbReference>
<feature type="compositionally biased region" description="Basic and acidic residues" evidence="9">
    <location>
        <begin position="266"/>
        <end position="285"/>
    </location>
</feature>
<dbReference type="Proteomes" id="UP000829196">
    <property type="component" value="Unassembled WGS sequence"/>
</dbReference>
<keyword evidence="5 7" id="KW-0168">Coated pit</keyword>
<dbReference type="OrthoDB" id="782264at2759"/>
<feature type="region of interest" description="Disordered" evidence="9">
    <location>
        <begin position="1"/>
        <end position="53"/>
    </location>
</feature>
<comment type="caution">
    <text evidence="10">The sequence shown here is derived from an EMBL/GenBank/DDBJ whole genome shotgun (WGS) entry which is preliminary data.</text>
</comment>
<feature type="compositionally biased region" description="Low complexity" evidence="9">
    <location>
        <begin position="309"/>
        <end position="327"/>
    </location>
</feature>
<dbReference type="Pfam" id="PF01086">
    <property type="entry name" value="Clathrin_lg_ch"/>
    <property type="match status" value="1"/>
</dbReference>
<evidence type="ECO:0000256" key="6">
    <source>
        <dbReference type="ARBA" id="ARBA00023329"/>
    </source>
</evidence>
<feature type="coiled-coil region" evidence="8">
    <location>
        <begin position="126"/>
        <end position="157"/>
    </location>
</feature>
<keyword evidence="6 7" id="KW-0968">Cytoplasmic vesicle</keyword>
<evidence type="ECO:0000313" key="10">
    <source>
        <dbReference type="EMBL" id="KAI0500011.1"/>
    </source>
</evidence>
<evidence type="ECO:0000313" key="11">
    <source>
        <dbReference type="Proteomes" id="UP000829196"/>
    </source>
</evidence>
<dbReference type="GO" id="GO:0030130">
    <property type="term" value="C:clathrin coat of trans-Golgi network vesicle"/>
    <property type="evidence" value="ECO:0007669"/>
    <property type="project" value="InterPro"/>
</dbReference>
<feature type="region of interest" description="Disordered" evidence="9">
    <location>
        <begin position="212"/>
        <end position="327"/>
    </location>
</feature>
<keyword evidence="8" id="KW-0175">Coiled coil</keyword>
<keyword evidence="4 7" id="KW-0472">Membrane</keyword>
<protein>
    <recommendedName>
        <fullName evidence="7">Clathrin light chain</fullName>
    </recommendedName>
</protein>
<evidence type="ECO:0000256" key="7">
    <source>
        <dbReference type="RuleBase" id="RU363137"/>
    </source>
</evidence>
<evidence type="ECO:0000256" key="3">
    <source>
        <dbReference type="ARBA" id="ARBA00005263"/>
    </source>
</evidence>
<dbReference type="GO" id="GO:0072583">
    <property type="term" value="P:clathrin-dependent endocytosis"/>
    <property type="evidence" value="ECO:0007669"/>
    <property type="project" value="TreeGrafter"/>
</dbReference>
<keyword evidence="11" id="KW-1185">Reference proteome</keyword>
<comment type="function">
    <text evidence="1 7">Clathrin is the major protein of the polyhedral coat of coated pits and vesicles.</text>
</comment>
<dbReference type="AlphaFoldDB" id="A0A8T3AV85"/>
<name>A0A8T3AV85_DENNO</name>
<gene>
    <name evidence="10" type="ORF">KFK09_018219</name>
</gene>
<dbReference type="GO" id="GO:0005198">
    <property type="term" value="F:structural molecule activity"/>
    <property type="evidence" value="ECO:0007669"/>
    <property type="project" value="InterPro"/>
</dbReference>
<evidence type="ECO:0000256" key="5">
    <source>
        <dbReference type="ARBA" id="ARBA00023176"/>
    </source>
</evidence>
<evidence type="ECO:0000256" key="2">
    <source>
        <dbReference type="ARBA" id="ARBA00004180"/>
    </source>
</evidence>
<comment type="similarity">
    <text evidence="3 7">Belongs to the clathrin light chain family.</text>
</comment>
<feature type="compositionally biased region" description="Basic and acidic residues" evidence="9">
    <location>
        <begin position="213"/>
        <end position="226"/>
    </location>
</feature>
<dbReference type="GO" id="GO:0032050">
    <property type="term" value="F:clathrin heavy chain binding"/>
    <property type="evidence" value="ECO:0007669"/>
    <property type="project" value="TreeGrafter"/>
</dbReference>
<dbReference type="SMR" id="A0A8T3AV85"/>
<proteinExistence type="inferred from homology"/>
<sequence length="327" mass="36589">MSSQLDTFSDDGEEAARVPSHPFDDTGDMGDESYSNFGPEEEARDSIGVTDDIQDERIENVEEILVDHDDGFRTDSHVEYSSVASPFSTPESNGQVYGVEENVGVFVSDGPILPEPEEMKEEGFLLREWRRQNAIHLEEKERKEKEMRNQIIAEADEFKLAFYEKRGLNRDTNKANNREKEKLFLANQEKFHADADKQYWKAISEIIPNEVPNIEKRGKKDKEKKPSIMVIQGPKPGKPTDLSRMRQLLVKLKHTPPPHMKAPPPPDKESAKDGDAEGKKADKKITSPTKGEASKVSDATSPKKEATQVSAAEVAEGNVAAEPDTVD</sequence>
<evidence type="ECO:0000256" key="8">
    <source>
        <dbReference type="SAM" id="Coils"/>
    </source>
</evidence>
<comment type="subcellular location">
    <subcellularLocation>
        <location evidence="2 7">Cytoplasmic vesicle membrane</location>
        <topology evidence="2 7">Peripheral membrane protein</topology>
        <orientation evidence="2 7">Cytoplasmic side</orientation>
    </subcellularLocation>
    <subcellularLocation>
        <location evidence="7">Membrane</location>
        <location evidence="7">Coated pit</location>
        <topology evidence="7">Peripheral membrane protein</topology>
        <orientation evidence="7">Cytoplasmic side</orientation>
    </subcellularLocation>
    <text evidence="7">Cytoplasmic face of coated pits and vesicles.</text>
</comment>
<evidence type="ECO:0000256" key="4">
    <source>
        <dbReference type="ARBA" id="ARBA00023136"/>
    </source>
</evidence>
<dbReference type="GO" id="GO:0030132">
    <property type="term" value="C:clathrin coat of coated pit"/>
    <property type="evidence" value="ECO:0007669"/>
    <property type="project" value="InterPro"/>
</dbReference>
<dbReference type="PANTHER" id="PTHR10639">
    <property type="entry name" value="CLATHRIN LIGHT CHAIN"/>
    <property type="match status" value="1"/>
</dbReference>
<organism evidence="10 11">
    <name type="scientific">Dendrobium nobile</name>
    <name type="common">Orchid</name>
    <dbReference type="NCBI Taxonomy" id="94219"/>
    <lineage>
        <taxon>Eukaryota</taxon>
        <taxon>Viridiplantae</taxon>
        <taxon>Streptophyta</taxon>
        <taxon>Embryophyta</taxon>
        <taxon>Tracheophyta</taxon>
        <taxon>Spermatophyta</taxon>
        <taxon>Magnoliopsida</taxon>
        <taxon>Liliopsida</taxon>
        <taxon>Asparagales</taxon>
        <taxon>Orchidaceae</taxon>
        <taxon>Epidendroideae</taxon>
        <taxon>Malaxideae</taxon>
        <taxon>Dendrobiinae</taxon>
        <taxon>Dendrobium</taxon>
    </lineage>
</organism>
<reference evidence="10" key="1">
    <citation type="journal article" date="2022" name="Front. Genet.">
        <title>Chromosome-Scale Assembly of the Dendrobium nobile Genome Provides Insights Into the Molecular Mechanism of the Biosynthesis of the Medicinal Active Ingredient of Dendrobium.</title>
        <authorList>
            <person name="Xu Q."/>
            <person name="Niu S.-C."/>
            <person name="Li K.-L."/>
            <person name="Zheng P.-J."/>
            <person name="Zhang X.-J."/>
            <person name="Jia Y."/>
            <person name="Liu Y."/>
            <person name="Niu Y.-X."/>
            <person name="Yu L.-H."/>
            <person name="Chen D.-F."/>
            <person name="Zhang G.-Q."/>
        </authorList>
    </citation>
    <scope>NUCLEOTIDE SEQUENCE</scope>
    <source>
        <tissue evidence="10">Leaf</tissue>
    </source>
</reference>
<evidence type="ECO:0000256" key="1">
    <source>
        <dbReference type="ARBA" id="ARBA00003913"/>
    </source>
</evidence>
<dbReference type="GO" id="GO:0006886">
    <property type="term" value="P:intracellular protein transport"/>
    <property type="evidence" value="ECO:0007669"/>
    <property type="project" value="InterPro"/>
</dbReference>
<dbReference type="EMBL" id="JAGYWB010000013">
    <property type="protein sequence ID" value="KAI0500011.1"/>
    <property type="molecule type" value="Genomic_DNA"/>
</dbReference>